<protein>
    <submittedName>
        <fullName evidence="1">Uncharacterized protein</fullName>
    </submittedName>
</protein>
<evidence type="ECO:0000313" key="2">
    <source>
        <dbReference type="Proteomes" id="UP000221165"/>
    </source>
</evidence>
<dbReference type="RefSeq" id="XP_067927337.1">
    <property type="nucleotide sequence ID" value="XM_068060692.1"/>
</dbReference>
<dbReference type="VEuPathDB" id="ToxoDB:CSUI_000458"/>
<dbReference type="GeneID" id="94423903"/>
<evidence type="ECO:0000313" key="1">
    <source>
        <dbReference type="EMBL" id="PHJ25691.1"/>
    </source>
</evidence>
<proteinExistence type="predicted"/>
<gene>
    <name evidence="1" type="ORF">CSUI_000458</name>
</gene>
<name>A0A2C6KNX1_9APIC</name>
<dbReference type="EMBL" id="MIGC01000184">
    <property type="protein sequence ID" value="PHJ25691.1"/>
    <property type="molecule type" value="Genomic_DNA"/>
</dbReference>
<keyword evidence="2" id="KW-1185">Reference proteome</keyword>
<dbReference type="Proteomes" id="UP000221165">
    <property type="component" value="Unassembled WGS sequence"/>
</dbReference>
<dbReference type="AlphaFoldDB" id="A0A2C6KNX1"/>
<accession>A0A2C6KNX1</accession>
<reference evidence="1 2" key="1">
    <citation type="journal article" date="2017" name="Int. J. Parasitol.">
        <title>The genome of the protozoan parasite Cystoisospora suis and a reverse vaccinology approach to identify vaccine candidates.</title>
        <authorList>
            <person name="Palmieri N."/>
            <person name="Shrestha A."/>
            <person name="Ruttkowski B."/>
            <person name="Beck T."/>
            <person name="Vogl C."/>
            <person name="Tomley F."/>
            <person name="Blake D.P."/>
            <person name="Joachim A."/>
        </authorList>
    </citation>
    <scope>NUCLEOTIDE SEQUENCE [LARGE SCALE GENOMIC DNA]</scope>
    <source>
        <strain evidence="1 2">Wien I</strain>
    </source>
</reference>
<organism evidence="1 2">
    <name type="scientific">Cystoisospora suis</name>
    <dbReference type="NCBI Taxonomy" id="483139"/>
    <lineage>
        <taxon>Eukaryota</taxon>
        <taxon>Sar</taxon>
        <taxon>Alveolata</taxon>
        <taxon>Apicomplexa</taxon>
        <taxon>Conoidasida</taxon>
        <taxon>Coccidia</taxon>
        <taxon>Eucoccidiorida</taxon>
        <taxon>Eimeriorina</taxon>
        <taxon>Sarcocystidae</taxon>
        <taxon>Cystoisospora</taxon>
    </lineage>
</organism>
<comment type="caution">
    <text evidence="1">The sequence shown here is derived from an EMBL/GenBank/DDBJ whole genome shotgun (WGS) entry which is preliminary data.</text>
</comment>
<sequence length="203" mass="22945">MRSRSSKCRRRPWERVNLFSNKLGDPVPVDVRFPQSSKDDFASSELNHFAVTLSKEALQPWETIDMTMDYVAVTDVNVVLSTGMTPAQISFALPASPKKELHHYEVNMEAECFRGPPHPIEVIFPYGNGGPVKQVKFLPGTEDELVVNVRFPRSFKFSPLADECNAPESNGLPRRLRSRQFCAGRTMTRPKAIVRVNFPFPHG</sequence>